<reference evidence="3 4" key="1">
    <citation type="submission" date="2018-07" db="EMBL/GenBank/DDBJ databases">
        <title>Genomic Encyclopedia of Type Strains, Phase IV (KMG-IV): sequencing the most valuable type-strain genomes for metagenomic binning, comparative biology and taxonomic classification.</title>
        <authorList>
            <person name="Goeker M."/>
        </authorList>
    </citation>
    <scope>NUCLEOTIDE SEQUENCE [LARGE SCALE GENOMIC DNA]</scope>
    <source>
        <strain evidence="3 4">DSM 101478</strain>
    </source>
</reference>
<dbReference type="PANTHER" id="PTHR12526:SF630">
    <property type="entry name" value="GLYCOSYLTRANSFERASE"/>
    <property type="match status" value="1"/>
</dbReference>
<accession>A0A370QG48</accession>
<dbReference type="GO" id="GO:0016757">
    <property type="term" value="F:glycosyltransferase activity"/>
    <property type="evidence" value="ECO:0007669"/>
    <property type="project" value="InterPro"/>
</dbReference>
<protein>
    <submittedName>
        <fullName evidence="3">Glycosyltransferase involved in cell wall biosynthesis</fullName>
    </submittedName>
</protein>
<evidence type="ECO:0000313" key="3">
    <source>
        <dbReference type="EMBL" id="RDK87332.1"/>
    </source>
</evidence>
<dbReference type="OrthoDB" id="7560678at2"/>
<dbReference type="Gene3D" id="3.40.50.2000">
    <property type="entry name" value="Glycogen Phosphorylase B"/>
    <property type="match status" value="2"/>
</dbReference>
<proteinExistence type="predicted"/>
<feature type="domain" description="Glycosyltransferase subfamily 4-like N-terminal" evidence="2">
    <location>
        <begin position="13"/>
        <end position="171"/>
    </location>
</feature>
<dbReference type="SUPFAM" id="SSF53756">
    <property type="entry name" value="UDP-Glycosyltransferase/glycogen phosphorylase"/>
    <property type="match status" value="1"/>
</dbReference>
<organism evidence="3 4">
    <name type="scientific">Marinirhabdus gelatinilytica</name>
    <dbReference type="NCBI Taxonomy" id="1703343"/>
    <lineage>
        <taxon>Bacteria</taxon>
        <taxon>Pseudomonadati</taxon>
        <taxon>Bacteroidota</taxon>
        <taxon>Flavobacteriia</taxon>
        <taxon>Flavobacteriales</taxon>
        <taxon>Flavobacteriaceae</taxon>
    </lineage>
</organism>
<dbReference type="RefSeq" id="WP_115123516.1">
    <property type="nucleotide sequence ID" value="NZ_QRAO01000002.1"/>
</dbReference>
<dbReference type="PANTHER" id="PTHR12526">
    <property type="entry name" value="GLYCOSYLTRANSFERASE"/>
    <property type="match status" value="1"/>
</dbReference>
<gene>
    <name evidence="3" type="ORF">C8D94_102519</name>
</gene>
<comment type="caution">
    <text evidence="3">The sequence shown here is derived from an EMBL/GenBank/DDBJ whole genome shotgun (WGS) entry which is preliminary data.</text>
</comment>
<dbReference type="InterPro" id="IPR028098">
    <property type="entry name" value="Glyco_trans_4-like_N"/>
</dbReference>
<feature type="domain" description="Glycosyl transferase family 1" evidence="1">
    <location>
        <begin position="188"/>
        <end position="339"/>
    </location>
</feature>
<keyword evidence="3" id="KW-0808">Transferase</keyword>
<dbReference type="EMBL" id="QRAO01000002">
    <property type="protein sequence ID" value="RDK87332.1"/>
    <property type="molecule type" value="Genomic_DNA"/>
</dbReference>
<evidence type="ECO:0000259" key="1">
    <source>
        <dbReference type="Pfam" id="PF00534"/>
    </source>
</evidence>
<evidence type="ECO:0000313" key="4">
    <source>
        <dbReference type="Proteomes" id="UP000255317"/>
    </source>
</evidence>
<sequence>MKILIVTNSLATGGAEKLILDTVPEFVKKGVEVTLVLLNGNSTPFLDALRKKNVCEIVSLSNGSVYNPLLIFKLIPHLKNHTIVHVHLFPSLYWVAIAKLLSRSKATLFFTEHSTSNKRIRNGVFKILERFIYNKYDKVVCITHKVRTIFMEHLNFPKEQMPVINNGVPIDKFKNAKKIERTAIDKMVKETDYLLVQVSGFREQKDQPTLIKALSNLPEDIKLVLVGEGDYRSGCEQLVDKLQLNHRVFFLGLRMDVAEILKTCDVCVLSSYYEGLSLSSIEGMASGNPFVASRVPGLEEMVDGAGLLFEQGDSVALASHIELLRNDKDFAKQIAEKCEQRASRYSIEMMVDNHIKLYEQYA</sequence>
<keyword evidence="4" id="KW-1185">Reference proteome</keyword>
<dbReference type="Pfam" id="PF13439">
    <property type="entry name" value="Glyco_transf_4"/>
    <property type="match status" value="1"/>
</dbReference>
<dbReference type="Pfam" id="PF00534">
    <property type="entry name" value="Glycos_transf_1"/>
    <property type="match status" value="1"/>
</dbReference>
<dbReference type="InterPro" id="IPR001296">
    <property type="entry name" value="Glyco_trans_1"/>
</dbReference>
<evidence type="ECO:0000259" key="2">
    <source>
        <dbReference type="Pfam" id="PF13439"/>
    </source>
</evidence>
<dbReference type="Proteomes" id="UP000255317">
    <property type="component" value="Unassembled WGS sequence"/>
</dbReference>
<dbReference type="AlphaFoldDB" id="A0A370QG48"/>
<name>A0A370QG48_9FLAO</name>